<dbReference type="SUPFAM" id="SSF53822">
    <property type="entry name" value="Periplasmic binding protein-like I"/>
    <property type="match status" value="1"/>
</dbReference>
<evidence type="ECO:0000256" key="2">
    <source>
        <dbReference type="ARBA" id="ARBA00023125"/>
    </source>
</evidence>
<sequence length="334" mass="35960">MYAVQDNSGVFGDLRTAGTGFGRGPGRMGRATISDIAEWAGVSPATVDRALNGRAGVSAPNRHRVMRAARELGYLPLEGMVPLPSRAARLEFLIPHSRNAFMRDVAESIQLCAQTQPLVKSCNMLWLDGIGPDSFVAALDRVALNTEGVGAITTDHPRTRDAIRRLCESGVRVVTLASDVLSTPRSSYVGIDNRIAGRTAGQIVGMLGGRHEGAVAVFCGSRAFHGHQEREAGFVTFMGEHHPGLEILPTIETGEDSAKLRTAPDLLAVHCVGAGRKGIVEALENRQDRPRIVMHDLTKSTRSWLVEDRIDAAICDDAWLGPKSGPVTLRIFKA</sequence>
<keyword evidence="1" id="KW-0805">Transcription regulation</keyword>
<dbReference type="InterPro" id="IPR028082">
    <property type="entry name" value="Peripla_BP_I"/>
</dbReference>
<evidence type="ECO:0000256" key="3">
    <source>
        <dbReference type="ARBA" id="ARBA00023163"/>
    </source>
</evidence>
<dbReference type="AlphaFoldDB" id="A0A6B0Y1L7"/>
<dbReference type="PROSITE" id="PS00356">
    <property type="entry name" value="HTH_LACI_1"/>
    <property type="match status" value="1"/>
</dbReference>
<dbReference type="GO" id="GO:0003700">
    <property type="term" value="F:DNA-binding transcription factor activity"/>
    <property type="evidence" value="ECO:0007669"/>
    <property type="project" value="TreeGrafter"/>
</dbReference>
<organism evidence="5">
    <name type="scientific">Boseongicola sp. SB0664_bin_43</name>
    <dbReference type="NCBI Taxonomy" id="2604844"/>
    <lineage>
        <taxon>Bacteria</taxon>
        <taxon>Pseudomonadati</taxon>
        <taxon>Pseudomonadota</taxon>
        <taxon>Alphaproteobacteria</taxon>
        <taxon>Rhodobacterales</taxon>
        <taxon>Paracoccaceae</taxon>
        <taxon>Boseongicola</taxon>
    </lineage>
</organism>
<accession>A0A6B0Y1L7</accession>
<dbReference type="Pfam" id="PF00356">
    <property type="entry name" value="LacI"/>
    <property type="match status" value="1"/>
</dbReference>
<dbReference type="CDD" id="cd01392">
    <property type="entry name" value="HTH_LacI"/>
    <property type="match status" value="1"/>
</dbReference>
<dbReference type="SMART" id="SM00354">
    <property type="entry name" value="HTH_LACI"/>
    <property type="match status" value="1"/>
</dbReference>
<feature type="domain" description="HTH lacI-type" evidence="4">
    <location>
        <begin position="31"/>
        <end position="76"/>
    </location>
</feature>
<dbReference type="PANTHER" id="PTHR30146">
    <property type="entry name" value="LACI-RELATED TRANSCRIPTIONAL REPRESSOR"/>
    <property type="match status" value="1"/>
</dbReference>
<keyword evidence="3" id="KW-0804">Transcription</keyword>
<reference evidence="5" key="1">
    <citation type="submission" date="2019-09" db="EMBL/GenBank/DDBJ databases">
        <title>Characterisation of the sponge microbiome using genome-centric metagenomics.</title>
        <authorList>
            <person name="Engelberts J.P."/>
            <person name="Robbins S.J."/>
            <person name="De Goeij J.M."/>
            <person name="Aranda M."/>
            <person name="Bell S.C."/>
            <person name="Webster N.S."/>
        </authorList>
    </citation>
    <scope>NUCLEOTIDE SEQUENCE</scope>
    <source>
        <strain evidence="5">SB0664_bin_43</strain>
    </source>
</reference>
<dbReference type="InterPro" id="IPR000843">
    <property type="entry name" value="HTH_LacI"/>
</dbReference>
<protein>
    <submittedName>
        <fullName evidence="5">LacI family transcriptional regulator</fullName>
    </submittedName>
</protein>
<comment type="caution">
    <text evidence="5">The sequence shown here is derived from an EMBL/GenBank/DDBJ whole genome shotgun (WGS) entry which is preliminary data.</text>
</comment>
<dbReference type="SUPFAM" id="SSF47413">
    <property type="entry name" value="lambda repressor-like DNA-binding domains"/>
    <property type="match status" value="1"/>
</dbReference>
<dbReference type="EMBL" id="VXRY01000242">
    <property type="protein sequence ID" value="MXY33640.1"/>
    <property type="molecule type" value="Genomic_DNA"/>
</dbReference>
<dbReference type="Pfam" id="PF13407">
    <property type="entry name" value="Peripla_BP_4"/>
    <property type="match status" value="1"/>
</dbReference>
<dbReference type="InterPro" id="IPR010982">
    <property type="entry name" value="Lambda_DNA-bd_dom_sf"/>
</dbReference>
<dbReference type="CDD" id="cd06307">
    <property type="entry name" value="PBP1_sugar_binding"/>
    <property type="match status" value="1"/>
</dbReference>
<dbReference type="InterPro" id="IPR025997">
    <property type="entry name" value="SBP_2_dom"/>
</dbReference>
<name>A0A6B0Y1L7_9RHOB</name>
<dbReference type="Gene3D" id="3.40.50.2300">
    <property type="match status" value="2"/>
</dbReference>
<evidence type="ECO:0000313" key="5">
    <source>
        <dbReference type="EMBL" id="MXY33640.1"/>
    </source>
</evidence>
<proteinExistence type="predicted"/>
<keyword evidence="2" id="KW-0238">DNA-binding</keyword>
<evidence type="ECO:0000259" key="4">
    <source>
        <dbReference type="PROSITE" id="PS50932"/>
    </source>
</evidence>
<dbReference type="GO" id="GO:0000976">
    <property type="term" value="F:transcription cis-regulatory region binding"/>
    <property type="evidence" value="ECO:0007669"/>
    <property type="project" value="TreeGrafter"/>
</dbReference>
<evidence type="ECO:0000256" key="1">
    <source>
        <dbReference type="ARBA" id="ARBA00023015"/>
    </source>
</evidence>
<dbReference type="Gene3D" id="1.10.260.40">
    <property type="entry name" value="lambda repressor-like DNA-binding domains"/>
    <property type="match status" value="1"/>
</dbReference>
<gene>
    <name evidence="5" type="ORF">F4Y60_06035</name>
</gene>
<dbReference type="PROSITE" id="PS50932">
    <property type="entry name" value="HTH_LACI_2"/>
    <property type="match status" value="1"/>
</dbReference>
<dbReference type="PANTHER" id="PTHR30146:SF152">
    <property type="entry name" value="TRANSCRIPTIONAL REGULATORY PROTEIN"/>
    <property type="match status" value="1"/>
</dbReference>